<keyword evidence="3" id="KW-0489">Methyltransferase</keyword>
<dbReference type="Gene3D" id="3.40.50.150">
    <property type="entry name" value="Vaccinia Virus protein VP39"/>
    <property type="match status" value="1"/>
</dbReference>
<sequence length="234" mass="25018">MTTDSAARPSDADTTTPPSDATTRAFYDAIAEDYADQFRDGLAARPVDRALLSAFAEFVAADGGGPVADLGCGPGWVTAYLADLGLPVFGLDLSASMVATARRAYPGLRFEQGSMRALDLPDGHLAGVVSYYSSIHTPVAELPDLFAEFHRVLAPGGHLLLAFQVGDEPRRLDRPYGHPVALDFLRRRPEQVAELLSAAGFTLRTRAVREPEEAFAETTPHAFLIARKPGPAAP</sequence>
<dbReference type="InterPro" id="IPR050508">
    <property type="entry name" value="Methyltransf_Superfamily"/>
</dbReference>
<evidence type="ECO:0000259" key="2">
    <source>
        <dbReference type="Pfam" id="PF13649"/>
    </source>
</evidence>
<dbReference type="InterPro" id="IPR029063">
    <property type="entry name" value="SAM-dependent_MTases_sf"/>
</dbReference>
<evidence type="ECO:0000256" key="1">
    <source>
        <dbReference type="SAM" id="MobiDB-lite"/>
    </source>
</evidence>
<comment type="caution">
    <text evidence="3">The sequence shown here is derived from an EMBL/GenBank/DDBJ whole genome shotgun (WGS) entry which is preliminary data.</text>
</comment>
<dbReference type="Pfam" id="PF13649">
    <property type="entry name" value="Methyltransf_25"/>
    <property type="match status" value="1"/>
</dbReference>
<reference evidence="4" key="1">
    <citation type="journal article" date="2019" name="Int. J. Syst. Evol. Microbiol.">
        <title>The Global Catalogue of Microorganisms (GCM) 10K type strain sequencing project: providing services to taxonomists for standard genome sequencing and annotation.</title>
        <authorList>
            <consortium name="The Broad Institute Genomics Platform"/>
            <consortium name="The Broad Institute Genome Sequencing Center for Infectious Disease"/>
            <person name="Wu L."/>
            <person name="Ma J."/>
        </authorList>
    </citation>
    <scope>NUCLEOTIDE SEQUENCE [LARGE SCALE GENOMIC DNA]</scope>
    <source>
        <strain evidence="4">CGMCC 4.7400</strain>
    </source>
</reference>
<dbReference type="CDD" id="cd02440">
    <property type="entry name" value="AdoMet_MTases"/>
    <property type="match status" value="1"/>
</dbReference>
<dbReference type="PANTHER" id="PTHR42912">
    <property type="entry name" value="METHYLTRANSFERASE"/>
    <property type="match status" value="1"/>
</dbReference>
<feature type="region of interest" description="Disordered" evidence="1">
    <location>
        <begin position="1"/>
        <end position="21"/>
    </location>
</feature>
<gene>
    <name evidence="3" type="ORF">ACFQZ6_20865</name>
</gene>
<accession>A0ABW2WDK4</accession>
<dbReference type="InterPro" id="IPR041698">
    <property type="entry name" value="Methyltransf_25"/>
</dbReference>
<dbReference type="SUPFAM" id="SSF53335">
    <property type="entry name" value="S-adenosyl-L-methionine-dependent methyltransferases"/>
    <property type="match status" value="1"/>
</dbReference>
<name>A0ABW2WDK4_9ACTN</name>
<dbReference type="EMBL" id="JBHTEB010000001">
    <property type="protein sequence ID" value="MFD0316617.1"/>
    <property type="molecule type" value="Genomic_DNA"/>
</dbReference>
<dbReference type="GO" id="GO:0032259">
    <property type="term" value="P:methylation"/>
    <property type="evidence" value="ECO:0007669"/>
    <property type="project" value="UniProtKB-KW"/>
</dbReference>
<organism evidence="3 4">
    <name type="scientific">Streptomyces flavalbus</name>
    <dbReference type="NCBI Taxonomy" id="2665155"/>
    <lineage>
        <taxon>Bacteria</taxon>
        <taxon>Bacillati</taxon>
        <taxon>Actinomycetota</taxon>
        <taxon>Actinomycetes</taxon>
        <taxon>Kitasatosporales</taxon>
        <taxon>Streptomycetaceae</taxon>
        <taxon>Streptomyces</taxon>
    </lineage>
</organism>
<keyword evidence="4" id="KW-1185">Reference proteome</keyword>
<dbReference type="GO" id="GO:0008168">
    <property type="term" value="F:methyltransferase activity"/>
    <property type="evidence" value="ECO:0007669"/>
    <property type="project" value="UniProtKB-KW"/>
</dbReference>
<dbReference type="RefSeq" id="WP_381611348.1">
    <property type="nucleotide sequence ID" value="NZ_JBHTEB010000001.1"/>
</dbReference>
<proteinExistence type="predicted"/>
<evidence type="ECO:0000313" key="3">
    <source>
        <dbReference type="EMBL" id="MFD0316617.1"/>
    </source>
</evidence>
<keyword evidence="3" id="KW-0808">Transferase</keyword>
<feature type="domain" description="Methyltransferase" evidence="2">
    <location>
        <begin position="67"/>
        <end position="157"/>
    </location>
</feature>
<protein>
    <submittedName>
        <fullName evidence="3">Class I SAM-dependent DNA methyltransferase</fullName>
    </submittedName>
</protein>
<evidence type="ECO:0000313" key="4">
    <source>
        <dbReference type="Proteomes" id="UP001597023"/>
    </source>
</evidence>
<dbReference type="Proteomes" id="UP001597023">
    <property type="component" value="Unassembled WGS sequence"/>
</dbReference>